<gene>
    <name evidence="1" type="ORF">RM590_27035</name>
</gene>
<evidence type="ECO:0000313" key="1">
    <source>
        <dbReference type="EMBL" id="MDT0346214.1"/>
    </source>
</evidence>
<organism evidence="1 2">
    <name type="scientific">Streptomyces litchfieldiae</name>
    <dbReference type="NCBI Taxonomy" id="3075543"/>
    <lineage>
        <taxon>Bacteria</taxon>
        <taxon>Bacillati</taxon>
        <taxon>Actinomycetota</taxon>
        <taxon>Actinomycetes</taxon>
        <taxon>Kitasatosporales</taxon>
        <taxon>Streptomycetaceae</taxon>
        <taxon>Streptomyces</taxon>
    </lineage>
</organism>
<reference evidence="2" key="1">
    <citation type="submission" date="2023-07" db="EMBL/GenBank/DDBJ databases">
        <title>30 novel species of actinomycetes from the DSMZ collection.</title>
        <authorList>
            <person name="Nouioui I."/>
        </authorList>
    </citation>
    <scope>NUCLEOTIDE SEQUENCE [LARGE SCALE GENOMIC DNA]</scope>
    <source>
        <strain evidence="2">DSM 44938</strain>
    </source>
</reference>
<dbReference type="EMBL" id="JAVREL010000019">
    <property type="protein sequence ID" value="MDT0346214.1"/>
    <property type="molecule type" value="Genomic_DNA"/>
</dbReference>
<protein>
    <submittedName>
        <fullName evidence="1">Uncharacterized protein</fullName>
    </submittedName>
</protein>
<proteinExistence type="predicted"/>
<evidence type="ECO:0000313" key="2">
    <source>
        <dbReference type="Proteomes" id="UP001183246"/>
    </source>
</evidence>
<accession>A0ABU2MYU2</accession>
<sequence>MLLGWREVQPWLTLQILPVLLFSAWRAGGVDRLDWAVPVCLLAVLFTMSAELVQAAFAWRLAAPELRPRKRWFIGYAVLSTFSYTHFKNMVARQAHLKEALGDRQWRVTPRAAARAVTRR</sequence>
<keyword evidence="2" id="KW-1185">Reference proteome</keyword>
<comment type="caution">
    <text evidence="1">The sequence shown here is derived from an EMBL/GenBank/DDBJ whole genome shotgun (WGS) entry which is preliminary data.</text>
</comment>
<dbReference type="RefSeq" id="WP_311707338.1">
    <property type="nucleotide sequence ID" value="NZ_JAVREL010000019.1"/>
</dbReference>
<dbReference type="Proteomes" id="UP001183246">
    <property type="component" value="Unassembled WGS sequence"/>
</dbReference>
<name>A0ABU2MYU2_9ACTN</name>